<reference evidence="2 3" key="1">
    <citation type="submission" date="2018-08" db="EMBL/GenBank/DDBJ databases">
        <title>Genomic investigation of the strawberry pathogen Phytophthora fragariae indicates pathogenicity is determined by transcriptional variation in three key races.</title>
        <authorList>
            <person name="Adams T.M."/>
            <person name="Armitage A.D."/>
            <person name="Sobczyk M.K."/>
            <person name="Bates H.J."/>
            <person name="Dunwell J.M."/>
            <person name="Nellist C.F."/>
            <person name="Harrison R.J."/>
        </authorList>
    </citation>
    <scope>NUCLEOTIDE SEQUENCE [LARGE SCALE GENOMIC DNA]</scope>
    <source>
        <strain evidence="2 3">NOV-27</strain>
    </source>
</reference>
<keyword evidence="3" id="KW-1185">Reference proteome</keyword>
<protein>
    <submittedName>
        <fullName evidence="2">Uncharacterized protein</fullName>
    </submittedName>
</protein>
<organism evidence="2 3">
    <name type="scientific">Phytophthora fragariae</name>
    <dbReference type="NCBI Taxonomy" id="53985"/>
    <lineage>
        <taxon>Eukaryota</taxon>
        <taxon>Sar</taxon>
        <taxon>Stramenopiles</taxon>
        <taxon>Oomycota</taxon>
        <taxon>Peronosporomycetes</taxon>
        <taxon>Peronosporales</taxon>
        <taxon>Peronosporaceae</taxon>
        <taxon>Phytophthora</taxon>
    </lineage>
</organism>
<proteinExistence type="predicted"/>
<feature type="region of interest" description="Disordered" evidence="1">
    <location>
        <begin position="53"/>
        <end position="80"/>
    </location>
</feature>
<dbReference type="EMBL" id="QXGB01000438">
    <property type="protein sequence ID" value="KAE9214958.1"/>
    <property type="molecule type" value="Genomic_DNA"/>
</dbReference>
<dbReference type="AlphaFoldDB" id="A0A6A3YAL2"/>
<dbReference type="Proteomes" id="UP000433483">
    <property type="component" value="Unassembled WGS sequence"/>
</dbReference>
<gene>
    <name evidence="2" type="ORF">PF005_g9623</name>
</gene>
<sequence length="80" mass="8838">MCNLPGENELISSIVGNTKGITLIEVKKKLVKEYQRLEKKNMARERAFKVNTERAKGGQGKRPGAVTVRMTRSSAGYGTL</sequence>
<evidence type="ECO:0000313" key="2">
    <source>
        <dbReference type="EMBL" id="KAE9214958.1"/>
    </source>
</evidence>
<comment type="caution">
    <text evidence="2">The sequence shown here is derived from an EMBL/GenBank/DDBJ whole genome shotgun (WGS) entry which is preliminary data.</text>
</comment>
<evidence type="ECO:0000256" key="1">
    <source>
        <dbReference type="SAM" id="MobiDB-lite"/>
    </source>
</evidence>
<feature type="compositionally biased region" description="Polar residues" evidence="1">
    <location>
        <begin position="70"/>
        <end position="80"/>
    </location>
</feature>
<accession>A0A6A3YAL2</accession>
<evidence type="ECO:0000313" key="3">
    <source>
        <dbReference type="Proteomes" id="UP000433483"/>
    </source>
</evidence>
<dbReference type="OrthoDB" id="10335182at2759"/>
<name>A0A6A3YAL2_9STRA</name>